<keyword evidence="2" id="KW-0723">Serine/threonine-protein kinase</keyword>
<dbReference type="CDD" id="cd00054">
    <property type="entry name" value="EGF_CA"/>
    <property type="match status" value="1"/>
</dbReference>
<evidence type="ECO:0000256" key="16">
    <source>
        <dbReference type="SAM" id="SignalP"/>
    </source>
</evidence>
<dbReference type="InterPro" id="IPR000152">
    <property type="entry name" value="EGF-type_Asp/Asn_hydroxyl_site"/>
</dbReference>
<dbReference type="FunFam" id="3.30.200.20:FF:000043">
    <property type="entry name" value="Wall-associated receptor kinase 2"/>
    <property type="match status" value="1"/>
</dbReference>
<feature type="chain" id="PRO_5023821617" description="Protein kinase domain-containing protein" evidence="16">
    <location>
        <begin position="25"/>
        <end position="773"/>
    </location>
</feature>
<dbReference type="InterPro" id="IPR001245">
    <property type="entry name" value="Ser-Thr/Tyr_kinase_cat_dom"/>
</dbReference>
<dbReference type="Gene3D" id="1.10.510.10">
    <property type="entry name" value="Transferase(Phosphotransferase) domain 1"/>
    <property type="match status" value="1"/>
</dbReference>
<dbReference type="InterPro" id="IPR000742">
    <property type="entry name" value="EGF"/>
</dbReference>
<dbReference type="Pfam" id="PF07714">
    <property type="entry name" value="PK_Tyr_Ser-Thr"/>
    <property type="match status" value="1"/>
</dbReference>
<dbReference type="PROSITE" id="PS00010">
    <property type="entry name" value="ASX_HYDROXYL"/>
    <property type="match status" value="1"/>
</dbReference>
<dbReference type="AlphaFoldDB" id="A0A5J9TDQ5"/>
<feature type="domain" description="Protein kinase" evidence="17">
    <location>
        <begin position="460"/>
        <end position="745"/>
    </location>
</feature>
<evidence type="ECO:0000256" key="7">
    <source>
        <dbReference type="ARBA" id="ARBA00022777"/>
    </source>
</evidence>
<feature type="signal peptide" evidence="16">
    <location>
        <begin position="1"/>
        <end position="24"/>
    </location>
</feature>
<dbReference type="SMART" id="SM00181">
    <property type="entry name" value="EGF"/>
    <property type="match status" value="2"/>
</dbReference>
<evidence type="ECO:0000256" key="11">
    <source>
        <dbReference type="ARBA" id="ARBA00023157"/>
    </source>
</evidence>
<comment type="caution">
    <text evidence="13">Lacks conserved residue(s) required for the propagation of feature annotation.</text>
</comment>
<evidence type="ECO:0000313" key="20">
    <source>
        <dbReference type="Proteomes" id="UP000324897"/>
    </source>
</evidence>
<keyword evidence="3" id="KW-0808">Transferase</keyword>
<sequence>MATTLQLQAAALAMLLSLLAPASAQQQQPPRPRPENCRDRCGNITVPYPFGIGAGCYRDGLEVVCDKTRSPPLLRIPSLYLEIDGLSVATGEARLHTNASRSCHNATWGSTSANSTFAPIPLGSGSAYRFSASRNRLVALGCPNLSYFVNGQAEYASGCVSVCTLSGRDDAQHEQECTGVGCCQVRIPPDIYHFEPYLYRDFAHQQGLNARGTACRYVFLADAEWWSGQGYNVRAYLSRTDDFAVPVVLDWAVRNVANCSAAVSNETADYACRSTNSFCVDSTNGPGYRCQCFDGYEGNPYVEGGCTGRVFRFHFLFLMLQMSILLSSKTEDIDECNPNYKLPCYGICTNTPGSYICECPPGTNGNASMPNSCRPKDKFTPALKVVAGVSVGVFLLAFMCFWLYLGIQKRKLIKTKQRFFEENGGVLLQQQMRSYAGAGAGSGGFKLFSEEELKKATDNFAADRVLGRGGHGIVYRGVLEDKSTVVAIKKSKVMEAAQTKEFAKEMFILSQINHRNVVKLLGCCLEVEVPMLVYEFVSNGTLYNYIHRKKEDLDADISFDTRLRIAAESAEALAYMHSSASPPIIHGDVKTANILLDDKLTAKVSDFGASKLAPTDEVEIATLVQGTCGYLDPEYLMTCQLTDKSDVYSFGVVLLELLTRKKALYFEGPEEDRSLVSCFTTAAKAARHGELLDSQVRSEVRGEVLDEIAHLVLQCVSMTSEERPTMKAVGERLEMLRRYQQHPWAQADDEDLERQGLLSIVQQDNLPYKFDSY</sequence>
<comment type="subcellular location">
    <subcellularLocation>
        <location evidence="1">Membrane</location>
        <topology evidence="1">Single-pass type I membrane protein</topology>
    </subcellularLocation>
</comment>
<evidence type="ECO:0000256" key="8">
    <source>
        <dbReference type="ARBA" id="ARBA00022840"/>
    </source>
</evidence>
<keyword evidence="13" id="KW-0245">EGF-like domain</keyword>
<dbReference type="InterPro" id="IPR001881">
    <property type="entry name" value="EGF-like_Ca-bd_dom"/>
</dbReference>
<feature type="binding site" evidence="14">
    <location>
        <position position="490"/>
    </location>
    <ligand>
        <name>ATP</name>
        <dbReference type="ChEBI" id="CHEBI:30616"/>
    </ligand>
</feature>
<dbReference type="PANTHER" id="PTHR27005:SF394">
    <property type="entry name" value="OS02G0808100 PROTEIN"/>
    <property type="match status" value="1"/>
</dbReference>
<feature type="domain" description="EGF-like" evidence="18">
    <location>
        <begin position="332"/>
        <end position="369"/>
    </location>
</feature>
<feature type="transmembrane region" description="Helical" evidence="15">
    <location>
        <begin position="385"/>
        <end position="407"/>
    </location>
</feature>
<dbReference type="SUPFAM" id="SSF56112">
    <property type="entry name" value="Protein kinase-like (PK-like)"/>
    <property type="match status" value="1"/>
</dbReference>
<name>A0A5J9TDQ5_9POAL</name>
<evidence type="ECO:0000256" key="4">
    <source>
        <dbReference type="ARBA" id="ARBA00022692"/>
    </source>
</evidence>
<dbReference type="EMBL" id="RWGY01000039">
    <property type="protein sequence ID" value="TVU09513.1"/>
    <property type="molecule type" value="Genomic_DNA"/>
</dbReference>
<evidence type="ECO:0000256" key="14">
    <source>
        <dbReference type="PROSITE-ProRule" id="PRU10141"/>
    </source>
</evidence>
<feature type="non-terminal residue" evidence="19">
    <location>
        <position position="1"/>
    </location>
</feature>
<dbReference type="InterPro" id="IPR017441">
    <property type="entry name" value="Protein_kinase_ATP_BS"/>
</dbReference>
<dbReference type="GO" id="GO:0007166">
    <property type="term" value="P:cell surface receptor signaling pathway"/>
    <property type="evidence" value="ECO:0007669"/>
    <property type="project" value="InterPro"/>
</dbReference>
<dbReference type="SMART" id="SM00220">
    <property type="entry name" value="S_TKc"/>
    <property type="match status" value="1"/>
</dbReference>
<evidence type="ECO:0000256" key="5">
    <source>
        <dbReference type="ARBA" id="ARBA00022729"/>
    </source>
</evidence>
<evidence type="ECO:0008006" key="21">
    <source>
        <dbReference type="Google" id="ProtNLM"/>
    </source>
</evidence>
<dbReference type="InterPro" id="IPR045274">
    <property type="entry name" value="WAK-like"/>
</dbReference>
<keyword evidence="9 15" id="KW-1133">Transmembrane helix</keyword>
<dbReference type="GO" id="GO:0005524">
    <property type="term" value="F:ATP binding"/>
    <property type="evidence" value="ECO:0007669"/>
    <property type="project" value="UniProtKB-UniRule"/>
</dbReference>
<dbReference type="InterPro" id="IPR018097">
    <property type="entry name" value="EGF_Ca-bd_CS"/>
</dbReference>
<evidence type="ECO:0000256" key="9">
    <source>
        <dbReference type="ARBA" id="ARBA00022989"/>
    </source>
</evidence>
<dbReference type="FunFam" id="1.10.510.10:FF:000084">
    <property type="entry name" value="Wall-associated receptor kinase 2"/>
    <property type="match status" value="1"/>
</dbReference>
<dbReference type="SUPFAM" id="SSF57196">
    <property type="entry name" value="EGF/Laminin"/>
    <property type="match status" value="1"/>
</dbReference>
<gene>
    <name evidence="19" type="ORF">EJB05_42993</name>
</gene>
<evidence type="ECO:0000256" key="6">
    <source>
        <dbReference type="ARBA" id="ARBA00022741"/>
    </source>
</evidence>
<keyword evidence="4 15" id="KW-0812">Transmembrane</keyword>
<dbReference type="OrthoDB" id="4062651at2759"/>
<comment type="caution">
    <text evidence="19">The sequence shown here is derived from an EMBL/GenBank/DDBJ whole genome shotgun (WGS) entry which is preliminary data.</text>
</comment>
<keyword evidence="12" id="KW-0325">Glycoprotein</keyword>
<dbReference type="SMART" id="SM00179">
    <property type="entry name" value="EGF_CA"/>
    <property type="match status" value="1"/>
</dbReference>
<dbReference type="InterPro" id="IPR025287">
    <property type="entry name" value="WAK_GUB"/>
</dbReference>
<evidence type="ECO:0000256" key="10">
    <source>
        <dbReference type="ARBA" id="ARBA00023136"/>
    </source>
</evidence>
<dbReference type="PROSITE" id="PS00108">
    <property type="entry name" value="PROTEIN_KINASE_ST"/>
    <property type="match status" value="1"/>
</dbReference>
<evidence type="ECO:0000313" key="19">
    <source>
        <dbReference type="EMBL" id="TVU09513.1"/>
    </source>
</evidence>
<dbReference type="InterPro" id="IPR000719">
    <property type="entry name" value="Prot_kinase_dom"/>
</dbReference>
<evidence type="ECO:0000256" key="12">
    <source>
        <dbReference type="ARBA" id="ARBA00023180"/>
    </source>
</evidence>
<dbReference type="Pfam" id="PF13947">
    <property type="entry name" value="GUB_WAK_bind"/>
    <property type="match status" value="1"/>
</dbReference>
<dbReference type="PANTHER" id="PTHR27005">
    <property type="entry name" value="WALL-ASSOCIATED RECEPTOR KINASE-LIKE 21"/>
    <property type="match status" value="1"/>
</dbReference>
<dbReference type="PROSITE" id="PS01187">
    <property type="entry name" value="EGF_CA"/>
    <property type="match status" value="1"/>
</dbReference>
<organism evidence="19 20">
    <name type="scientific">Eragrostis curvula</name>
    <name type="common">weeping love grass</name>
    <dbReference type="NCBI Taxonomy" id="38414"/>
    <lineage>
        <taxon>Eukaryota</taxon>
        <taxon>Viridiplantae</taxon>
        <taxon>Streptophyta</taxon>
        <taxon>Embryophyta</taxon>
        <taxon>Tracheophyta</taxon>
        <taxon>Spermatophyta</taxon>
        <taxon>Magnoliopsida</taxon>
        <taxon>Liliopsida</taxon>
        <taxon>Poales</taxon>
        <taxon>Poaceae</taxon>
        <taxon>PACMAD clade</taxon>
        <taxon>Chloridoideae</taxon>
        <taxon>Eragrostideae</taxon>
        <taxon>Eragrostidinae</taxon>
        <taxon>Eragrostis</taxon>
    </lineage>
</organism>
<dbReference type="InterPro" id="IPR008271">
    <property type="entry name" value="Ser/Thr_kinase_AS"/>
</dbReference>
<dbReference type="GO" id="GO:0005886">
    <property type="term" value="C:plasma membrane"/>
    <property type="evidence" value="ECO:0007669"/>
    <property type="project" value="TreeGrafter"/>
</dbReference>
<reference evidence="19 20" key="1">
    <citation type="journal article" date="2019" name="Sci. Rep.">
        <title>A high-quality genome of Eragrostis curvula grass provides insights into Poaceae evolution and supports new strategies to enhance forage quality.</title>
        <authorList>
            <person name="Carballo J."/>
            <person name="Santos B.A.C.M."/>
            <person name="Zappacosta D."/>
            <person name="Garbus I."/>
            <person name="Selva J.P."/>
            <person name="Gallo C.A."/>
            <person name="Diaz A."/>
            <person name="Albertini E."/>
            <person name="Caccamo M."/>
            <person name="Echenique V."/>
        </authorList>
    </citation>
    <scope>NUCLEOTIDE SEQUENCE [LARGE SCALE GENOMIC DNA]</scope>
    <source>
        <strain evidence="20">cv. Victoria</strain>
        <tissue evidence="19">Leaf</tissue>
    </source>
</reference>
<accession>A0A5J9TDQ5</accession>
<dbReference type="PROSITE" id="PS00107">
    <property type="entry name" value="PROTEIN_KINASE_ATP"/>
    <property type="match status" value="1"/>
</dbReference>
<dbReference type="Gramene" id="TVU09513">
    <property type="protein sequence ID" value="TVU09513"/>
    <property type="gene ID" value="EJB05_42993"/>
</dbReference>
<evidence type="ECO:0000256" key="15">
    <source>
        <dbReference type="SAM" id="Phobius"/>
    </source>
</evidence>
<evidence type="ECO:0000256" key="2">
    <source>
        <dbReference type="ARBA" id="ARBA00022527"/>
    </source>
</evidence>
<keyword evidence="11" id="KW-1015">Disulfide bond</keyword>
<keyword evidence="20" id="KW-1185">Reference proteome</keyword>
<dbReference type="Proteomes" id="UP000324897">
    <property type="component" value="Chromosome 3"/>
</dbReference>
<dbReference type="Gene3D" id="3.30.200.20">
    <property type="entry name" value="Phosphorylase Kinase, domain 1"/>
    <property type="match status" value="1"/>
</dbReference>
<evidence type="ECO:0000259" key="18">
    <source>
        <dbReference type="PROSITE" id="PS50026"/>
    </source>
</evidence>
<keyword evidence="8 14" id="KW-0067">ATP-binding</keyword>
<dbReference type="PROSITE" id="PS50011">
    <property type="entry name" value="PROTEIN_KINASE_DOM"/>
    <property type="match status" value="1"/>
</dbReference>
<protein>
    <recommendedName>
        <fullName evidence="21">Protein kinase domain-containing protein</fullName>
    </recommendedName>
</protein>
<keyword evidence="10 15" id="KW-0472">Membrane</keyword>
<dbReference type="GO" id="GO:0004674">
    <property type="term" value="F:protein serine/threonine kinase activity"/>
    <property type="evidence" value="ECO:0007669"/>
    <property type="project" value="UniProtKB-KW"/>
</dbReference>
<dbReference type="Gene3D" id="2.10.25.10">
    <property type="entry name" value="Laminin"/>
    <property type="match status" value="1"/>
</dbReference>
<keyword evidence="6 14" id="KW-0547">Nucleotide-binding</keyword>
<dbReference type="PROSITE" id="PS50026">
    <property type="entry name" value="EGF_3"/>
    <property type="match status" value="1"/>
</dbReference>
<evidence type="ECO:0000256" key="3">
    <source>
        <dbReference type="ARBA" id="ARBA00022679"/>
    </source>
</evidence>
<dbReference type="GO" id="GO:0030247">
    <property type="term" value="F:polysaccharide binding"/>
    <property type="evidence" value="ECO:0007669"/>
    <property type="project" value="InterPro"/>
</dbReference>
<dbReference type="GO" id="GO:0005509">
    <property type="term" value="F:calcium ion binding"/>
    <property type="evidence" value="ECO:0007669"/>
    <property type="project" value="InterPro"/>
</dbReference>
<proteinExistence type="predicted"/>
<keyword evidence="7" id="KW-0418">Kinase</keyword>
<keyword evidence="5 16" id="KW-0732">Signal</keyword>
<dbReference type="InterPro" id="IPR011009">
    <property type="entry name" value="Kinase-like_dom_sf"/>
</dbReference>
<evidence type="ECO:0000256" key="13">
    <source>
        <dbReference type="PROSITE-ProRule" id="PRU00076"/>
    </source>
</evidence>
<evidence type="ECO:0000259" key="17">
    <source>
        <dbReference type="PROSITE" id="PS50011"/>
    </source>
</evidence>
<evidence type="ECO:0000256" key="1">
    <source>
        <dbReference type="ARBA" id="ARBA00004479"/>
    </source>
</evidence>